<reference evidence="3 4" key="1">
    <citation type="journal article" date="2016" name="Mol. Biol. Evol.">
        <title>Comparative Genomics of Early-Diverging Mushroom-Forming Fungi Provides Insights into the Origins of Lignocellulose Decay Capabilities.</title>
        <authorList>
            <person name="Nagy L.G."/>
            <person name="Riley R."/>
            <person name="Tritt A."/>
            <person name="Adam C."/>
            <person name="Daum C."/>
            <person name="Floudas D."/>
            <person name="Sun H."/>
            <person name="Yadav J.S."/>
            <person name="Pangilinan J."/>
            <person name="Larsson K.H."/>
            <person name="Matsuura K."/>
            <person name="Barry K."/>
            <person name="Labutti K."/>
            <person name="Kuo R."/>
            <person name="Ohm R.A."/>
            <person name="Bhattacharya S.S."/>
            <person name="Shirouzu T."/>
            <person name="Yoshinaga Y."/>
            <person name="Martin F.M."/>
            <person name="Grigoriev I.V."/>
            <person name="Hibbett D.S."/>
        </authorList>
    </citation>
    <scope>NUCLEOTIDE SEQUENCE [LARGE SCALE GENOMIC DNA]</scope>
    <source>
        <strain evidence="3 4">HHB12733</strain>
    </source>
</reference>
<gene>
    <name evidence="3" type="ORF">CALCODRAFT_409741</name>
</gene>
<keyword evidence="1" id="KW-0539">Nucleus</keyword>
<name>A0A165ELA6_9BASI</name>
<dbReference type="InParanoid" id="A0A165ELA6"/>
<feature type="non-terminal residue" evidence="3">
    <location>
        <position position="1"/>
    </location>
</feature>
<proteinExistence type="predicted"/>
<evidence type="ECO:0000313" key="4">
    <source>
        <dbReference type="Proteomes" id="UP000076842"/>
    </source>
</evidence>
<protein>
    <recommendedName>
        <fullName evidence="2">Xylanolytic transcriptional activator regulatory domain-containing protein</fullName>
    </recommendedName>
</protein>
<organism evidence="3 4">
    <name type="scientific">Calocera cornea HHB12733</name>
    <dbReference type="NCBI Taxonomy" id="1353952"/>
    <lineage>
        <taxon>Eukaryota</taxon>
        <taxon>Fungi</taxon>
        <taxon>Dikarya</taxon>
        <taxon>Basidiomycota</taxon>
        <taxon>Agaricomycotina</taxon>
        <taxon>Dacrymycetes</taxon>
        <taxon>Dacrymycetales</taxon>
        <taxon>Dacrymycetaceae</taxon>
        <taxon>Calocera</taxon>
    </lineage>
</organism>
<keyword evidence="4" id="KW-1185">Reference proteome</keyword>
<dbReference type="GO" id="GO:0008270">
    <property type="term" value="F:zinc ion binding"/>
    <property type="evidence" value="ECO:0007669"/>
    <property type="project" value="InterPro"/>
</dbReference>
<dbReference type="InterPro" id="IPR050797">
    <property type="entry name" value="Carb_Metab_Trans_Reg"/>
</dbReference>
<feature type="non-terminal residue" evidence="3">
    <location>
        <position position="387"/>
    </location>
</feature>
<dbReference type="PANTHER" id="PTHR31668:SF30">
    <property type="entry name" value="ZN(II)2CYS6 TRANSCRIPTION FACTOR (EUROFUNG)"/>
    <property type="match status" value="1"/>
</dbReference>
<dbReference type="Proteomes" id="UP000076842">
    <property type="component" value="Unassembled WGS sequence"/>
</dbReference>
<accession>A0A165ELA6</accession>
<dbReference type="GO" id="GO:0003677">
    <property type="term" value="F:DNA binding"/>
    <property type="evidence" value="ECO:0007669"/>
    <property type="project" value="InterPro"/>
</dbReference>
<sequence length="387" mass="43307">LIPHIALFFERLHPIMPIFTRAWLFARLDRSEHQQDPQFAALLLAMSALALTQPVQASEQAAVPEQQARARQLLEEACRMRASALFGQHATIDAVLTSFYIFACLFGMKEDNAAWFRLTEAVTLGQLLKLHLPGSYEGLEKGERERRLRTYWILCITESRAYALQRGHPITFRGRPSQTMDAVSGGLQIGELDDFPVRHLKLFDSVDEDFIDCWNGRCAGRACRTLDAARALALHKQLSEPLEGAHTPSQESFEVFSSLTSTWKRGEIQSADVLITQQWLLNRLWRLAMSHGLIDPAASEPALRVDAPVTLAHAALAICNRLSMPSIEAHGIGYLEKLYDIATTLAVLSQYAPEVVSQPTEDGLSVSQLLAEYVALFRRFRGGDHPF</sequence>
<dbReference type="GO" id="GO:0006351">
    <property type="term" value="P:DNA-templated transcription"/>
    <property type="evidence" value="ECO:0007669"/>
    <property type="project" value="InterPro"/>
</dbReference>
<dbReference type="EMBL" id="KV424001">
    <property type="protein sequence ID" value="KZT55093.1"/>
    <property type="molecule type" value="Genomic_DNA"/>
</dbReference>
<dbReference type="PANTHER" id="PTHR31668">
    <property type="entry name" value="GLUCOSE TRANSPORT TRANSCRIPTION REGULATOR RGT1-RELATED-RELATED"/>
    <property type="match status" value="1"/>
</dbReference>
<feature type="domain" description="Xylanolytic transcriptional activator regulatory" evidence="2">
    <location>
        <begin position="6"/>
        <end position="154"/>
    </location>
</feature>
<evidence type="ECO:0000256" key="1">
    <source>
        <dbReference type="ARBA" id="ARBA00023242"/>
    </source>
</evidence>
<dbReference type="STRING" id="1353952.A0A165ELA6"/>
<dbReference type="AlphaFoldDB" id="A0A165ELA6"/>
<dbReference type="InterPro" id="IPR007219">
    <property type="entry name" value="XnlR_reg_dom"/>
</dbReference>
<dbReference type="OrthoDB" id="271595at2759"/>
<evidence type="ECO:0000259" key="2">
    <source>
        <dbReference type="Pfam" id="PF04082"/>
    </source>
</evidence>
<dbReference type="Pfam" id="PF04082">
    <property type="entry name" value="Fungal_trans"/>
    <property type="match status" value="1"/>
</dbReference>
<evidence type="ECO:0000313" key="3">
    <source>
        <dbReference type="EMBL" id="KZT55093.1"/>
    </source>
</evidence>
<dbReference type="CDD" id="cd12148">
    <property type="entry name" value="fungal_TF_MHR"/>
    <property type="match status" value="1"/>
</dbReference>